<dbReference type="AlphaFoldDB" id="A1DNM2"/>
<name>A1DNM2_NEOFI</name>
<organism evidence="1 2">
    <name type="scientific">Neosartorya fischeri (strain ATCC 1020 / DSM 3700 / CBS 544.65 / FGSC A1164 / JCM 1740 / NRRL 181 / WB 181)</name>
    <name type="common">Aspergillus fischerianus</name>
    <dbReference type="NCBI Taxonomy" id="331117"/>
    <lineage>
        <taxon>Eukaryota</taxon>
        <taxon>Fungi</taxon>
        <taxon>Dikarya</taxon>
        <taxon>Ascomycota</taxon>
        <taxon>Pezizomycotina</taxon>
        <taxon>Eurotiomycetes</taxon>
        <taxon>Eurotiomycetidae</taxon>
        <taxon>Eurotiales</taxon>
        <taxon>Aspergillaceae</taxon>
        <taxon>Aspergillus</taxon>
        <taxon>Aspergillus subgen. Fumigati</taxon>
    </lineage>
</organism>
<keyword evidence="2" id="KW-1185">Reference proteome</keyword>
<dbReference type="HOGENOM" id="CLU_1305157_0_0_1"/>
<protein>
    <submittedName>
        <fullName evidence="1">Uncharacterized protein</fullName>
    </submittedName>
</protein>
<gene>
    <name evidence="1" type="ORF">NFIA_057420</name>
</gene>
<accession>A1DNM2</accession>
<dbReference type="Proteomes" id="UP000006702">
    <property type="component" value="Unassembled WGS sequence"/>
</dbReference>
<sequence length="211" mass="24046">MVTGFYNTDVRDVLNIFEPDFNHCLPATTILLLGVLKNRRRTRLKARIDSMDTWMGNYSFRSLEDHIHNMTPKVWQAKETIDATLHPGRERHFVPFAAGASAGVLKISSMQWEDVRQSIGVYHSVHRTKQVGVPGLVTISTIHQFSNSEAWGARWRSKGWQTSGEYLTKELKAEICVRVSRATVLRQVLDTSYADANIQIKNTRWKGSCIT</sequence>
<dbReference type="GeneID" id="4584805"/>
<proteinExistence type="predicted"/>
<evidence type="ECO:0000313" key="2">
    <source>
        <dbReference type="Proteomes" id="UP000006702"/>
    </source>
</evidence>
<reference evidence="2" key="1">
    <citation type="journal article" date="2008" name="PLoS Genet.">
        <title>Genomic islands in the pathogenic filamentous fungus Aspergillus fumigatus.</title>
        <authorList>
            <person name="Fedorova N.D."/>
            <person name="Khaldi N."/>
            <person name="Joardar V.S."/>
            <person name="Maiti R."/>
            <person name="Amedeo P."/>
            <person name="Anderson M.J."/>
            <person name="Crabtree J."/>
            <person name="Silva J.C."/>
            <person name="Badger J.H."/>
            <person name="Albarraq A."/>
            <person name="Angiuoli S."/>
            <person name="Bussey H."/>
            <person name="Bowyer P."/>
            <person name="Cotty P.J."/>
            <person name="Dyer P.S."/>
            <person name="Egan A."/>
            <person name="Galens K."/>
            <person name="Fraser-Liggett C.M."/>
            <person name="Haas B.J."/>
            <person name="Inman J.M."/>
            <person name="Kent R."/>
            <person name="Lemieux S."/>
            <person name="Malavazi I."/>
            <person name="Orvis J."/>
            <person name="Roemer T."/>
            <person name="Ronning C.M."/>
            <person name="Sundaram J.P."/>
            <person name="Sutton G."/>
            <person name="Turner G."/>
            <person name="Venter J.C."/>
            <person name="White O.R."/>
            <person name="Whitty B.R."/>
            <person name="Youngman P."/>
            <person name="Wolfe K.H."/>
            <person name="Goldman G.H."/>
            <person name="Wortman J.R."/>
            <person name="Jiang B."/>
            <person name="Denning D.W."/>
            <person name="Nierman W.C."/>
        </authorList>
    </citation>
    <scope>NUCLEOTIDE SEQUENCE [LARGE SCALE GENOMIC DNA]</scope>
    <source>
        <strain evidence="2">ATCC 1020 / DSM 3700 / CBS 544.65 / FGSC A1164 / JCM 1740 / NRRL 181 / WB 181</strain>
    </source>
</reference>
<dbReference type="RefSeq" id="XP_001258290.1">
    <property type="nucleotide sequence ID" value="XM_001258289.1"/>
</dbReference>
<dbReference type="VEuPathDB" id="FungiDB:NFIA_057420"/>
<dbReference type="EMBL" id="DS027698">
    <property type="protein sequence ID" value="EAW16393.1"/>
    <property type="molecule type" value="Genomic_DNA"/>
</dbReference>
<evidence type="ECO:0000313" key="1">
    <source>
        <dbReference type="EMBL" id="EAW16393.1"/>
    </source>
</evidence>
<dbReference type="KEGG" id="nfi:NFIA_057420"/>